<evidence type="ECO:0000313" key="2">
    <source>
        <dbReference type="Proteomes" id="UP000069632"/>
    </source>
</evidence>
<dbReference type="AlphaFoldDB" id="A0A128EHL0"/>
<accession>A0A128EHL0</accession>
<dbReference type="RefSeq" id="WP_075540291.1">
    <property type="nucleotide sequence ID" value="NZ_CP053844.1"/>
</dbReference>
<dbReference type="EMBL" id="FIZP01000005">
    <property type="protein sequence ID" value="CZE48081.1"/>
    <property type="molecule type" value="Genomic_DNA"/>
</dbReference>
<dbReference type="Proteomes" id="UP000069632">
    <property type="component" value="Unassembled WGS sequence"/>
</dbReference>
<proteinExistence type="predicted"/>
<protein>
    <submittedName>
        <fullName evidence="1">Uncharacterized protein</fullName>
    </submittedName>
</protein>
<evidence type="ECO:0000313" key="1">
    <source>
        <dbReference type="EMBL" id="CZE48081.1"/>
    </source>
</evidence>
<sequence length="456" mass="51910">MKHIVAIVKSISGNIVKKDFETSTEDQLHQWDLVKLDDYIWARSLDAKAVVVLRSGELVLKAGMRIKFDAKFLEGYSQDFYLDQDDIDKIMPKAQDADSLADDDLKQSKSFISKDLSNVSINEALEANISVFSGNELVAPAIKSGYNIYECKFDSVEIKISATKEANSANLYSFDMANLLDSKDMDDDASVSFYLQDLDENLNLGYCVVVYRGKEEIFKTQFIIFVNENAKHLSYQKDKSIGKIELALNYAKDEDFAEENVIINIDTLGKKVQDMDIDYLFKVNKAHPAFKFSSKEDVVVKSYLMGISGCIFDEPQELKGILRKEDDGYYYIFTNKFQVPESYLIYINFLSKSSKSVLDEIFCKFDIKFKNTNLLKIEKIKDGFLYGYGAGVNSEVLLYSMDSQNNFRKITSVYSDASGKFNFDINSFQKHIFNGRIVIQEIDAYNNKSIAVGIEI</sequence>
<dbReference type="OrthoDB" id="10020068at2"/>
<organism evidence="1 2">
    <name type="scientific">Campylobacter geochelonis</name>
    <dbReference type="NCBI Taxonomy" id="1780362"/>
    <lineage>
        <taxon>Bacteria</taxon>
        <taxon>Pseudomonadati</taxon>
        <taxon>Campylobacterota</taxon>
        <taxon>Epsilonproteobacteria</taxon>
        <taxon>Campylobacterales</taxon>
        <taxon>Campylobacteraceae</taxon>
        <taxon>Campylobacter</taxon>
    </lineage>
</organism>
<gene>
    <name evidence="1" type="ORF">ERS672216_01225</name>
</gene>
<name>A0A128EHL0_9BACT</name>
<reference evidence="1 2" key="1">
    <citation type="submission" date="2016-02" db="EMBL/GenBank/DDBJ databases">
        <authorList>
            <consortium name="Pathogen Informatics"/>
        </authorList>
    </citation>
    <scope>NUCLEOTIDE SEQUENCE [LARGE SCALE GENOMIC DNA]</scope>
    <source>
        <strain evidence="1 2">RC20</strain>
    </source>
</reference>
<keyword evidence="2" id="KW-1185">Reference proteome</keyword>